<keyword evidence="6 8" id="KW-1133">Transmembrane helix</keyword>
<dbReference type="Gene3D" id="1.10.3470.10">
    <property type="entry name" value="ABC transporter involved in vitamin B12 uptake, BtuC"/>
    <property type="match status" value="1"/>
</dbReference>
<keyword evidence="7 8" id="KW-0472">Membrane</keyword>
<dbReference type="PANTHER" id="PTHR30472">
    <property type="entry name" value="FERRIC ENTEROBACTIN TRANSPORT SYSTEM PERMEASE PROTEIN"/>
    <property type="match status" value="1"/>
</dbReference>
<evidence type="ECO:0000256" key="4">
    <source>
        <dbReference type="ARBA" id="ARBA00022475"/>
    </source>
</evidence>
<feature type="transmembrane region" description="Helical" evidence="8">
    <location>
        <begin position="189"/>
        <end position="210"/>
    </location>
</feature>
<gene>
    <name evidence="9" type="ORF">SAMN02982922_0706</name>
</gene>
<evidence type="ECO:0000256" key="1">
    <source>
        <dbReference type="ARBA" id="ARBA00004651"/>
    </source>
</evidence>
<dbReference type="Proteomes" id="UP000193083">
    <property type="component" value="Unassembled WGS sequence"/>
</dbReference>
<accession>A0A1X7MTH6</accession>
<feature type="transmembrane region" description="Helical" evidence="8">
    <location>
        <begin position="116"/>
        <end position="136"/>
    </location>
</feature>
<evidence type="ECO:0000256" key="2">
    <source>
        <dbReference type="ARBA" id="ARBA00007935"/>
    </source>
</evidence>
<dbReference type="GO" id="GO:0033214">
    <property type="term" value="P:siderophore-iron import into cell"/>
    <property type="evidence" value="ECO:0007669"/>
    <property type="project" value="TreeGrafter"/>
</dbReference>
<evidence type="ECO:0000313" key="10">
    <source>
        <dbReference type="Proteomes" id="UP000193083"/>
    </source>
</evidence>
<protein>
    <submittedName>
        <fullName evidence="9">Iron complex transport system permease protein</fullName>
    </submittedName>
</protein>
<keyword evidence="10" id="KW-1185">Reference proteome</keyword>
<proteinExistence type="inferred from homology"/>
<dbReference type="Pfam" id="PF01032">
    <property type="entry name" value="FecCD"/>
    <property type="match status" value="1"/>
</dbReference>
<feature type="transmembrane region" description="Helical" evidence="8">
    <location>
        <begin position="91"/>
        <end position="110"/>
    </location>
</feature>
<keyword evidence="4" id="KW-1003">Cell membrane</keyword>
<keyword evidence="3" id="KW-0813">Transport</keyword>
<evidence type="ECO:0000256" key="3">
    <source>
        <dbReference type="ARBA" id="ARBA00022448"/>
    </source>
</evidence>
<dbReference type="GO" id="GO:0022857">
    <property type="term" value="F:transmembrane transporter activity"/>
    <property type="evidence" value="ECO:0007669"/>
    <property type="project" value="InterPro"/>
</dbReference>
<sequence length="333" mass="34368">MIRPMIPIVSVLIVLVPVLVLASLAYGDQAVSFGDLVSALTRPAGTNPQMEMIVLDLRLPRVLLALLVGAALAVAGAIAQAVMRNPLAEPGVLGVNAGAALAATILIVALDNAPVHLLPWAGFVGAAAMAAAIYLLSWRNGGTSSLRIILIGIGLSALTGAATTFLTAFGEIGDVQRAMIWLAGSVYHADWPAVQGLALWLVAPLALTWMSSRELDLIRFGDQAARSLGQRVDSIRALMIVLCTLLSGAAVAAAGLIGFIGLVAPHMARRLVGPAHARLIPVSALIGAILVMAADLAGRTVIAPVQLPAGIVTALIGAPFFGYLLWGRRHVAN</sequence>
<dbReference type="CDD" id="cd06550">
    <property type="entry name" value="TM_ABC_iron-siderophores_like"/>
    <property type="match status" value="1"/>
</dbReference>
<comment type="similarity">
    <text evidence="2">Belongs to the binding-protein-dependent transport system permease family. FecCD subfamily.</text>
</comment>
<evidence type="ECO:0000256" key="5">
    <source>
        <dbReference type="ARBA" id="ARBA00022692"/>
    </source>
</evidence>
<organism evidence="9 10">
    <name type="scientific">Mesorhizobium australicum</name>
    <dbReference type="NCBI Taxonomy" id="536018"/>
    <lineage>
        <taxon>Bacteria</taxon>
        <taxon>Pseudomonadati</taxon>
        <taxon>Pseudomonadota</taxon>
        <taxon>Alphaproteobacteria</taxon>
        <taxon>Hyphomicrobiales</taxon>
        <taxon>Phyllobacteriaceae</taxon>
        <taxon>Mesorhizobium</taxon>
    </lineage>
</organism>
<dbReference type="InterPro" id="IPR037294">
    <property type="entry name" value="ABC_BtuC-like"/>
</dbReference>
<dbReference type="AlphaFoldDB" id="A0A1X7MTH6"/>
<evidence type="ECO:0000256" key="8">
    <source>
        <dbReference type="SAM" id="Phobius"/>
    </source>
</evidence>
<dbReference type="GO" id="GO:0005886">
    <property type="term" value="C:plasma membrane"/>
    <property type="evidence" value="ECO:0007669"/>
    <property type="project" value="UniProtKB-SubCell"/>
</dbReference>
<feature type="transmembrane region" description="Helical" evidence="8">
    <location>
        <begin position="148"/>
        <end position="169"/>
    </location>
</feature>
<evidence type="ECO:0000256" key="6">
    <source>
        <dbReference type="ARBA" id="ARBA00022989"/>
    </source>
</evidence>
<evidence type="ECO:0000256" key="7">
    <source>
        <dbReference type="ARBA" id="ARBA00023136"/>
    </source>
</evidence>
<feature type="transmembrane region" description="Helical" evidence="8">
    <location>
        <begin position="237"/>
        <end position="263"/>
    </location>
</feature>
<dbReference type="SUPFAM" id="SSF81345">
    <property type="entry name" value="ABC transporter involved in vitamin B12 uptake, BtuC"/>
    <property type="match status" value="1"/>
</dbReference>
<dbReference type="PANTHER" id="PTHR30472:SF37">
    <property type="entry name" value="FE(3+) DICITRATE TRANSPORT SYSTEM PERMEASE PROTEIN FECD-RELATED"/>
    <property type="match status" value="1"/>
</dbReference>
<name>A0A1X7MTH6_9HYPH</name>
<dbReference type="FunFam" id="1.10.3470.10:FF:000001">
    <property type="entry name" value="Vitamin B12 ABC transporter permease BtuC"/>
    <property type="match status" value="1"/>
</dbReference>
<keyword evidence="5 8" id="KW-0812">Transmembrane</keyword>
<comment type="subcellular location">
    <subcellularLocation>
        <location evidence="1">Cell membrane</location>
        <topology evidence="1">Multi-pass membrane protein</topology>
    </subcellularLocation>
</comment>
<feature type="transmembrane region" description="Helical" evidence="8">
    <location>
        <begin position="305"/>
        <end position="326"/>
    </location>
</feature>
<feature type="transmembrane region" description="Helical" evidence="8">
    <location>
        <begin position="275"/>
        <end position="293"/>
    </location>
</feature>
<dbReference type="InterPro" id="IPR000522">
    <property type="entry name" value="ABC_transptr_permease_BtuC"/>
</dbReference>
<dbReference type="EMBL" id="FXBL01000004">
    <property type="protein sequence ID" value="SMH28025.1"/>
    <property type="molecule type" value="Genomic_DNA"/>
</dbReference>
<evidence type="ECO:0000313" key="9">
    <source>
        <dbReference type="EMBL" id="SMH28025.1"/>
    </source>
</evidence>
<feature type="transmembrane region" description="Helical" evidence="8">
    <location>
        <begin position="59"/>
        <end position="79"/>
    </location>
</feature>
<reference evidence="10" key="1">
    <citation type="submission" date="2017-04" db="EMBL/GenBank/DDBJ databases">
        <authorList>
            <person name="Varghese N."/>
            <person name="Submissions S."/>
        </authorList>
    </citation>
    <scope>NUCLEOTIDE SEQUENCE [LARGE SCALE GENOMIC DNA]</scope>
    <source>
        <strain evidence="10">B5P</strain>
    </source>
</reference>